<reference evidence="6" key="2">
    <citation type="submission" date="2025-08" db="UniProtKB">
        <authorList>
            <consortium name="Ensembl"/>
        </authorList>
    </citation>
    <scope>IDENTIFICATION</scope>
</reference>
<evidence type="ECO:0000259" key="5">
    <source>
        <dbReference type="PROSITE" id="PS51830"/>
    </source>
</evidence>
<feature type="domain" description="FIIND" evidence="5">
    <location>
        <begin position="85"/>
        <end position="363"/>
    </location>
</feature>
<feature type="domain" description="Death" evidence="4">
    <location>
        <begin position="422"/>
        <end position="483"/>
    </location>
</feature>
<dbReference type="InterPro" id="IPR021861">
    <property type="entry name" value="THO_THOC1"/>
</dbReference>
<dbReference type="InterPro" id="IPR025307">
    <property type="entry name" value="FIIND_dom"/>
</dbReference>
<feature type="compositionally biased region" description="Basic and acidic residues" evidence="3">
    <location>
        <begin position="1"/>
        <end position="15"/>
    </location>
</feature>
<gene>
    <name evidence="6" type="primary">si:dkeyp-97b10.3</name>
</gene>
<dbReference type="InterPro" id="IPR000488">
    <property type="entry name" value="Death_dom"/>
</dbReference>
<dbReference type="GO" id="GO:0007165">
    <property type="term" value="P:signal transduction"/>
    <property type="evidence" value="ECO:0007669"/>
    <property type="project" value="InterPro"/>
</dbReference>
<dbReference type="PROSITE" id="PS50017">
    <property type="entry name" value="DEATH_DOMAIN"/>
    <property type="match status" value="1"/>
</dbReference>
<dbReference type="GeneTree" id="ENSGT00650000094113"/>
<comment type="subcellular location">
    <subcellularLocation>
        <location evidence="1">Cytoplasm</location>
        <location evidence="1">Cytosol</location>
    </subcellularLocation>
</comment>
<dbReference type="Pfam" id="PF00531">
    <property type="entry name" value="Death"/>
    <property type="match status" value="1"/>
</dbReference>
<dbReference type="PROSITE" id="PS51830">
    <property type="entry name" value="FIIND"/>
    <property type="match status" value="1"/>
</dbReference>
<dbReference type="SUPFAM" id="SSF47986">
    <property type="entry name" value="DEATH domain"/>
    <property type="match status" value="1"/>
</dbReference>
<reference evidence="6" key="1">
    <citation type="submission" date="2021-06" db="EMBL/GenBank/DDBJ databases">
        <authorList>
            <consortium name="Wellcome Sanger Institute Data Sharing"/>
        </authorList>
    </citation>
    <scope>NUCLEOTIDE SEQUENCE [LARGE SCALE GENOMIC DNA]</scope>
</reference>
<evidence type="ECO:0000256" key="1">
    <source>
        <dbReference type="ARBA" id="ARBA00004514"/>
    </source>
</evidence>
<proteinExistence type="predicted"/>
<feature type="region of interest" description="Disordered" evidence="3">
    <location>
        <begin position="365"/>
        <end position="391"/>
    </location>
</feature>
<dbReference type="FunFam" id="1.10.533.10:FF:000088">
    <property type="entry name" value="P53-induced death domain protein 1"/>
    <property type="match status" value="1"/>
</dbReference>
<dbReference type="Pfam" id="PF23679">
    <property type="entry name" value="UPA-FIIND"/>
    <property type="match status" value="1"/>
</dbReference>
<dbReference type="Proteomes" id="UP000694620">
    <property type="component" value="Chromosome 2"/>
</dbReference>
<dbReference type="GO" id="GO:0006406">
    <property type="term" value="P:mRNA export from nucleus"/>
    <property type="evidence" value="ECO:0007669"/>
    <property type="project" value="TreeGrafter"/>
</dbReference>
<feature type="compositionally biased region" description="Polar residues" evidence="3">
    <location>
        <begin position="35"/>
        <end position="50"/>
    </location>
</feature>
<organism evidence="6 7">
    <name type="scientific">Erpetoichthys calabaricus</name>
    <name type="common">Rope fish</name>
    <name type="synonym">Calamoichthys calabaricus</name>
    <dbReference type="NCBI Taxonomy" id="27687"/>
    <lineage>
        <taxon>Eukaryota</taxon>
        <taxon>Metazoa</taxon>
        <taxon>Chordata</taxon>
        <taxon>Craniata</taxon>
        <taxon>Vertebrata</taxon>
        <taxon>Euteleostomi</taxon>
        <taxon>Actinopterygii</taxon>
        <taxon>Polypteriformes</taxon>
        <taxon>Polypteridae</taxon>
        <taxon>Erpetoichthys</taxon>
    </lineage>
</organism>
<sequence length="493" mass="56302">MDNYKETHTDQKEEESGTVAVTTERDDTNDHTESDGNVQSSKETGTSSLAEENFEEDEKEVDSRKTKHNLKTETYLKPWCEKCKALQTLSCEEVSPTNTSKGGFVLKLDSEGTYQCMATGLVFEVEGIIIITYSVLSWSKYSMQLKRPWKIVGPLFDIDCDPAILKAVHFPHSLCLGDHDAHMKLGILHFKKNTAIIEPSHDHSGSHVKWNVTSLSPMGPIAETSEPAGHHGVVLIYMVVGRGSSTSFRIHFSANNNSEIQDIYQDCRTSCKRYIKIDKPPVCQKLLEENKKYKLISEPEADVTPQEIQFVTEVLAIKPYFEVYYEQPTPFKISLVEADSDQVIWTTALREDDFDQRYLKGIKRRHSSNTSDEEDNNIKNPKWNDMTDGQQRSTAACVTDQQLMAIAQQLDKKWKETAISCLNLSKKDTDRIQEEEDDITMQKFLMLDEWRNKKKNDATLRNLSKSLRESEMPVELNNLLKDMLKNSKDTAKH</sequence>
<keyword evidence="2" id="KW-0963">Cytoplasm</keyword>
<dbReference type="InterPro" id="IPR011029">
    <property type="entry name" value="DEATH-like_dom_sf"/>
</dbReference>
<evidence type="ECO:0000313" key="7">
    <source>
        <dbReference type="Proteomes" id="UP000694620"/>
    </source>
</evidence>
<dbReference type="GO" id="GO:0000445">
    <property type="term" value="C:THO complex part of transcription export complex"/>
    <property type="evidence" value="ECO:0007669"/>
    <property type="project" value="TreeGrafter"/>
</dbReference>
<dbReference type="Gene3D" id="1.10.533.10">
    <property type="entry name" value="Death Domain, Fas"/>
    <property type="match status" value="1"/>
</dbReference>
<reference evidence="6" key="3">
    <citation type="submission" date="2025-09" db="UniProtKB">
        <authorList>
            <consortium name="Ensembl"/>
        </authorList>
    </citation>
    <scope>IDENTIFICATION</scope>
</reference>
<dbReference type="PANTHER" id="PTHR13265">
    <property type="entry name" value="THO COMPLEX SUBUNIT 1"/>
    <property type="match status" value="1"/>
</dbReference>
<evidence type="ECO:0000313" key="6">
    <source>
        <dbReference type="Ensembl" id="ENSECRP00000010328.1"/>
    </source>
</evidence>
<evidence type="ECO:0000259" key="4">
    <source>
        <dbReference type="PROSITE" id="PS50017"/>
    </source>
</evidence>
<evidence type="ECO:0000256" key="2">
    <source>
        <dbReference type="ARBA" id="ARBA00022490"/>
    </source>
</evidence>
<dbReference type="GO" id="GO:0005829">
    <property type="term" value="C:cytosol"/>
    <property type="evidence" value="ECO:0007669"/>
    <property type="project" value="UniProtKB-SubCell"/>
</dbReference>
<dbReference type="CDD" id="cd01670">
    <property type="entry name" value="Death"/>
    <property type="match status" value="1"/>
</dbReference>
<dbReference type="AlphaFoldDB" id="A0A8C4S218"/>
<dbReference type="PANTHER" id="PTHR13265:SF1">
    <property type="entry name" value="CASPASE RECRUITMENT DOMAIN-CONTAINING PROTEIN 8"/>
    <property type="match status" value="1"/>
</dbReference>
<feature type="compositionally biased region" description="Basic and acidic residues" evidence="3">
    <location>
        <begin position="23"/>
        <end position="34"/>
    </location>
</feature>
<dbReference type="Ensembl" id="ENSECRT00000010498.1">
    <property type="protein sequence ID" value="ENSECRP00000010328.1"/>
    <property type="gene ID" value="ENSECRG00000006889.1"/>
</dbReference>
<dbReference type="Pfam" id="PF13553">
    <property type="entry name" value="FIIND"/>
    <property type="match status" value="1"/>
</dbReference>
<evidence type="ECO:0000256" key="3">
    <source>
        <dbReference type="SAM" id="MobiDB-lite"/>
    </source>
</evidence>
<protein>
    <submittedName>
        <fullName evidence="6">Si:dkeyp-97b10.3</fullName>
    </submittedName>
</protein>
<accession>A0A8C4S218</accession>
<feature type="region of interest" description="Disordered" evidence="3">
    <location>
        <begin position="1"/>
        <end position="67"/>
    </location>
</feature>
<keyword evidence="7" id="KW-1185">Reference proteome</keyword>
<name>A0A8C4S218_ERPCA</name>